<gene>
    <name evidence="6" type="ORF">HZU75_08755</name>
</gene>
<name>A0A7D5V9W8_9NEIS</name>
<dbReference type="Proteomes" id="UP000510822">
    <property type="component" value="Chromosome"/>
</dbReference>
<evidence type="ECO:0008006" key="8">
    <source>
        <dbReference type="Google" id="ProtNLM"/>
    </source>
</evidence>
<proteinExistence type="predicted"/>
<protein>
    <recommendedName>
        <fullName evidence="8">PQ-loop repeat-containing protein</fullName>
    </recommendedName>
</protein>
<dbReference type="AlphaFoldDB" id="A0A7D5V9W8"/>
<dbReference type="InterPro" id="IPR006603">
    <property type="entry name" value="PQ-loop_rpt"/>
</dbReference>
<keyword evidence="7" id="KW-1185">Reference proteome</keyword>
<evidence type="ECO:0000313" key="6">
    <source>
        <dbReference type="EMBL" id="QLI81614.1"/>
    </source>
</evidence>
<evidence type="ECO:0000256" key="3">
    <source>
        <dbReference type="ARBA" id="ARBA00022989"/>
    </source>
</evidence>
<dbReference type="Gene3D" id="1.20.1280.290">
    <property type="match status" value="1"/>
</dbReference>
<dbReference type="Pfam" id="PF04193">
    <property type="entry name" value="PQ-loop"/>
    <property type="match status" value="1"/>
</dbReference>
<evidence type="ECO:0000256" key="5">
    <source>
        <dbReference type="SAM" id="Phobius"/>
    </source>
</evidence>
<keyword evidence="3 5" id="KW-1133">Transmembrane helix</keyword>
<accession>A0A7D5V9W8</accession>
<keyword evidence="4 5" id="KW-0472">Membrane</keyword>
<organism evidence="6 7">
    <name type="scientific">Chitinibacter fontanus</name>
    <dbReference type="NCBI Taxonomy" id="1737446"/>
    <lineage>
        <taxon>Bacteria</taxon>
        <taxon>Pseudomonadati</taxon>
        <taxon>Pseudomonadota</taxon>
        <taxon>Betaproteobacteria</taxon>
        <taxon>Neisseriales</taxon>
        <taxon>Chitinibacteraceae</taxon>
        <taxon>Chitinibacter</taxon>
    </lineage>
</organism>
<dbReference type="EMBL" id="CP058952">
    <property type="protein sequence ID" value="QLI81614.1"/>
    <property type="molecule type" value="Genomic_DNA"/>
</dbReference>
<dbReference type="KEGG" id="cfon:HZU75_08755"/>
<comment type="subcellular location">
    <subcellularLocation>
        <location evidence="1">Membrane</location>
        <topology evidence="1">Multi-pass membrane protein</topology>
    </subcellularLocation>
</comment>
<feature type="transmembrane region" description="Helical" evidence="5">
    <location>
        <begin position="72"/>
        <end position="93"/>
    </location>
</feature>
<feature type="transmembrane region" description="Helical" evidence="5">
    <location>
        <begin position="6"/>
        <end position="27"/>
    </location>
</feature>
<evidence type="ECO:0000256" key="1">
    <source>
        <dbReference type="ARBA" id="ARBA00004141"/>
    </source>
</evidence>
<evidence type="ECO:0000256" key="2">
    <source>
        <dbReference type="ARBA" id="ARBA00022692"/>
    </source>
</evidence>
<evidence type="ECO:0000313" key="7">
    <source>
        <dbReference type="Proteomes" id="UP000510822"/>
    </source>
</evidence>
<dbReference type="GO" id="GO:0016020">
    <property type="term" value="C:membrane"/>
    <property type="evidence" value="ECO:0007669"/>
    <property type="project" value="UniProtKB-SubCell"/>
</dbReference>
<keyword evidence="2 5" id="KW-0812">Transmembrane</keyword>
<evidence type="ECO:0000256" key="4">
    <source>
        <dbReference type="ARBA" id="ARBA00023136"/>
    </source>
</evidence>
<dbReference type="RefSeq" id="WP_180305724.1">
    <property type="nucleotide sequence ID" value="NZ_CP058952.1"/>
</dbReference>
<feature type="transmembrane region" description="Helical" evidence="5">
    <location>
        <begin position="47"/>
        <end position="66"/>
    </location>
</feature>
<sequence length="108" mass="11762">MAINKLILEGATVLQAGVGVLSLLAYIPQWKTLYRNKSSANIALSSWAIWTASSVIASLYALVQVLENGRGWALVFSASSNLLFVLITLALIAKYRQRSTHEITLLNA</sequence>
<reference evidence="6 7" key="1">
    <citation type="journal article" date="2016" name="Int. J. Syst. Evol. Microbiol.">
        <title>Chitinibacter fontanus sp. nov., isolated from a spring.</title>
        <authorList>
            <person name="Sheu S.Y."/>
            <person name="Li Y.S."/>
            <person name="Young C.C."/>
            <person name="Chen W.M."/>
        </authorList>
    </citation>
    <scope>NUCLEOTIDE SEQUENCE [LARGE SCALE GENOMIC DNA]</scope>
    <source>
        <strain evidence="6 7">STM-7</strain>
    </source>
</reference>